<keyword evidence="3" id="KW-0732">Signal</keyword>
<dbReference type="PANTHER" id="PTHR36069">
    <property type="entry name" value="EXPRESSED PROTEIN-RELATED"/>
    <property type="match status" value="1"/>
</dbReference>
<organism evidence="4 5">
    <name type="scientific">Nelumbo nucifera</name>
    <name type="common">Sacred lotus</name>
    <dbReference type="NCBI Taxonomy" id="4432"/>
    <lineage>
        <taxon>Eukaryota</taxon>
        <taxon>Viridiplantae</taxon>
        <taxon>Streptophyta</taxon>
        <taxon>Embryophyta</taxon>
        <taxon>Tracheophyta</taxon>
        <taxon>Spermatophyta</taxon>
        <taxon>Magnoliopsida</taxon>
        <taxon>Proteales</taxon>
        <taxon>Nelumbonaceae</taxon>
        <taxon>Nelumbo</taxon>
    </lineage>
</organism>
<dbReference type="Proteomes" id="UP000189703">
    <property type="component" value="Unplaced"/>
</dbReference>
<dbReference type="OrthoDB" id="1934418at2759"/>
<dbReference type="AlphaFoldDB" id="A0A1U8B712"/>
<gene>
    <name evidence="5" type="primary">LOC104611448</name>
</gene>
<dbReference type="STRING" id="4432.A0A1U8B712"/>
<keyword evidence="4" id="KW-1185">Reference proteome</keyword>
<evidence type="ECO:0000313" key="4">
    <source>
        <dbReference type="Proteomes" id="UP000189703"/>
    </source>
</evidence>
<sequence>MATYFALLILLMRLILSISAADELTRNEDLLVAIGEMRTANYFTFVMLINMIAPDRIPANITFLMPNDRVLSKITLPENAVFNFLLRHSIPSPLLFDVLNHFPTGSTIPTSSSGFMLRISNNGRRSFYLNNVQLISPNICTSGHSIRCHGINGVLMATEPDHNTTLPPPTCSSTSPQIVSAPTTPSWPSLPTPPADPLITTPTAAPPVDLVVNPQRSGSSHFSISIGLVVSTTTCMMLSLERFQIS</sequence>
<evidence type="ECO:0000256" key="3">
    <source>
        <dbReference type="SAM" id="SignalP"/>
    </source>
</evidence>
<comment type="similarity">
    <text evidence="1">Belongs to the fasciclin-like AGP family.</text>
</comment>
<dbReference type="Pfam" id="PF02469">
    <property type="entry name" value="Fasciclin"/>
    <property type="match status" value="1"/>
</dbReference>
<dbReference type="SMART" id="SM00554">
    <property type="entry name" value="FAS1"/>
    <property type="match status" value="1"/>
</dbReference>
<dbReference type="eggNOG" id="ENOG502RZZA">
    <property type="taxonomic scope" value="Eukaryota"/>
</dbReference>
<dbReference type="RefSeq" id="XP_010276802.1">
    <property type="nucleotide sequence ID" value="XM_010278500.2"/>
</dbReference>
<feature type="region of interest" description="Disordered" evidence="2">
    <location>
        <begin position="165"/>
        <end position="187"/>
    </location>
</feature>
<dbReference type="SUPFAM" id="SSF82153">
    <property type="entry name" value="FAS1 domain"/>
    <property type="match status" value="1"/>
</dbReference>
<dbReference type="Gene3D" id="2.30.180.10">
    <property type="entry name" value="FAS1 domain"/>
    <property type="match status" value="1"/>
</dbReference>
<accession>A0A1U8B712</accession>
<feature type="compositionally biased region" description="Low complexity" evidence="2">
    <location>
        <begin position="171"/>
        <end position="187"/>
    </location>
</feature>
<dbReference type="PANTHER" id="PTHR36069:SF1">
    <property type="entry name" value="EXPRESSED PROTEIN"/>
    <property type="match status" value="1"/>
</dbReference>
<dbReference type="KEGG" id="nnu:104611448"/>
<name>A0A1U8B712_NELNU</name>
<dbReference type="OMA" id="LMPNNRL"/>
<dbReference type="FunCoup" id="A0A1U8B712">
    <property type="interactions" value="12"/>
</dbReference>
<protein>
    <submittedName>
        <fullName evidence="5">FAS1 domain-containing protein SELMODRAFT_448915-like</fullName>
    </submittedName>
</protein>
<dbReference type="InterPro" id="IPR053339">
    <property type="entry name" value="FAS1_domain_protein"/>
</dbReference>
<feature type="chain" id="PRO_5043691397" evidence="3">
    <location>
        <begin position="22"/>
        <end position="246"/>
    </location>
</feature>
<dbReference type="InterPro" id="IPR036378">
    <property type="entry name" value="FAS1_dom_sf"/>
</dbReference>
<proteinExistence type="inferred from homology"/>
<dbReference type="GeneID" id="104611448"/>
<evidence type="ECO:0000256" key="1">
    <source>
        <dbReference type="ARBA" id="ARBA00007843"/>
    </source>
</evidence>
<evidence type="ECO:0000313" key="5">
    <source>
        <dbReference type="RefSeq" id="XP_010276802.1"/>
    </source>
</evidence>
<dbReference type="PROSITE" id="PS50213">
    <property type="entry name" value="FAS1"/>
    <property type="match status" value="1"/>
</dbReference>
<feature type="signal peptide" evidence="3">
    <location>
        <begin position="1"/>
        <end position="21"/>
    </location>
</feature>
<reference evidence="5" key="1">
    <citation type="submission" date="2025-08" db="UniProtKB">
        <authorList>
            <consortium name="RefSeq"/>
        </authorList>
    </citation>
    <scope>IDENTIFICATION</scope>
</reference>
<evidence type="ECO:0000256" key="2">
    <source>
        <dbReference type="SAM" id="MobiDB-lite"/>
    </source>
</evidence>
<dbReference type="InterPro" id="IPR000782">
    <property type="entry name" value="FAS1_domain"/>
</dbReference>